<proteinExistence type="predicted"/>
<gene>
    <name evidence="2" type="ORF">GLOINDRAFT_324653</name>
</gene>
<accession>U9U247</accession>
<sequence>ENYEIRLYESKDLDECITLIKFNESNLLSPYWSLAISNSINIRGTNDVLIAISCFNDNDIMSGPDENNLKRTQNVIDIETGNDGFTPSMTFVISTRNKSKIPTTIDNIGGVLHFLENHSSTAESDESNGFTNLIIMNVLGSANYSIANSSGTIISVTDDEKIFSILHNPIIEALLNRHLRVSENLLKLSFQNIYDHSTDKFKYYHIIFQLDGKWLDARKENNRSIVNTSLRNNVDCPIYICRNLHVPRLHDLKSSIKKSDLQIAIESSEGAHHIYIKEMFYKPCFGAKEEYLDPIFINQKELKRGYNRSVYALNVKPGLIQKQEQKSWWKKFYNSKLSLRNKEGKPEELPVTNLRVVPLPDFTVYPEGIDKKAPKWKIPFLLTKILLKPRGYTLQEDHQRSSFLRFIRQDENEVLYDNPAMEASCVVPIISLTTFYTFKTLNLSDNSRVITITFVILLLWFELILLMRFFEKSAHYINMIVNILYGVSTFIIFILLVIIGFGHSMHFLLRHPDYISEKPSGETFETDDDSSFKFKIHQTYDLDTTSDNYYRKLPQSIIAVYFWMLGRWDQLENWNFWPITVLSIKKYTFIHFIVASILLVFIMQNMLIAFMTKIGIKIKVLLKIVYTSAIFKHAIQL</sequence>
<name>U9U247_RHIID</name>
<evidence type="ECO:0000313" key="2">
    <source>
        <dbReference type="EMBL" id="ESA09706.1"/>
    </source>
</evidence>
<feature type="transmembrane region" description="Helical" evidence="1">
    <location>
        <begin position="589"/>
        <end position="610"/>
    </location>
</feature>
<evidence type="ECO:0008006" key="3">
    <source>
        <dbReference type="Google" id="ProtNLM"/>
    </source>
</evidence>
<dbReference type="HOGENOM" id="CLU_429983_0_0_1"/>
<feature type="transmembrane region" description="Helical" evidence="1">
    <location>
        <begin position="449"/>
        <end position="470"/>
    </location>
</feature>
<feature type="non-terminal residue" evidence="2">
    <location>
        <position position="1"/>
    </location>
</feature>
<keyword evidence="1" id="KW-0812">Transmembrane</keyword>
<organism evidence="2">
    <name type="scientific">Rhizophagus irregularis (strain DAOM 181602 / DAOM 197198 / MUCL 43194)</name>
    <name type="common">Arbuscular mycorrhizal fungus</name>
    <name type="synonym">Glomus intraradices</name>
    <dbReference type="NCBI Taxonomy" id="747089"/>
    <lineage>
        <taxon>Eukaryota</taxon>
        <taxon>Fungi</taxon>
        <taxon>Fungi incertae sedis</taxon>
        <taxon>Mucoromycota</taxon>
        <taxon>Glomeromycotina</taxon>
        <taxon>Glomeromycetes</taxon>
        <taxon>Glomerales</taxon>
        <taxon>Glomeraceae</taxon>
        <taxon>Rhizophagus</taxon>
    </lineage>
</organism>
<feature type="transmembrane region" description="Helical" evidence="1">
    <location>
        <begin position="482"/>
        <end position="502"/>
    </location>
</feature>
<evidence type="ECO:0000256" key="1">
    <source>
        <dbReference type="SAM" id="Phobius"/>
    </source>
</evidence>
<keyword evidence="1" id="KW-0472">Membrane</keyword>
<keyword evidence="1" id="KW-1133">Transmembrane helix</keyword>
<reference evidence="2" key="1">
    <citation type="submission" date="2013-07" db="EMBL/GenBank/DDBJ databases">
        <title>The genome of an arbuscular mycorrhizal fungus provides insights into the evolution of the oldest plant symbiosis.</title>
        <authorList>
            <consortium name="DOE Joint Genome Institute"/>
            <person name="Tisserant E."/>
            <person name="Malbreil M."/>
            <person name="Kuo A."/>
            <person name="Kohler A."/>
            <person name="Symeonidi A."/>
            <person name="Balestrini R."/>
            <person name="Charron P."/>
            <person name="Duensing N."/>
            <person name="Frei-dit-Frey N."/>
            <person name="Gianinazzi-Pearson V."/>
            <person name="Gilbert B."/>
            <person name="Handa Y."/>
            <person name="Hijri M."/>
            <person name="Kaul R."/>
            <person name="Kawaguchi M."/>
            <person name="Krajinski F."/>
            <person name="Lammers P."/>
            <person name="Lapierre D."/>
            <person name="Masclaux F.G."/>
            <person name="Murat C."/>
            <person name="Morin E."/>
            <person name="Ndikumana S."/>
            <person name="Pagni M."/>
            <person name="Petitpierre D."/>
            <person name="Requena N."/>
            <person name="Rosikiewicz P."/>
            <person name="Riley R."/>
            <person name="Saito K."/>
            <person name="San Clemente H."/>
            <person name="Shapiro H."/>
            <person name="van Tuinen D."/>
            <person name="Becard G."/>
            <person name="Bonfante P."/>
            <person name="Paszkowski U."/>
            <person name="Shachar-Hill Y."/>
            <person name="Young J.P."/>
            <person name="Sanders I.R."/>
            <person name="Henrissat B."/>
            <person name="Rensing S.A."/>
            <person name="Grigoriev I.V."/>
            <person name="Corradi N."/>
            <person name="Roux C."/>
            <person name="Martin F."/>
        </authorList>
    </citation>
    <scope>NUCLEOTIDE SEQUENCE</scope>
    <source>
        <strain evidence="2">DAOM 197198</strain>
    </source>
</reference>
<dbReference type="AlphaFoldDB" id="U9U247"/>
<dbReference type="EMBL" id="KI287812">
    <property type="protein sequence ID" value="ESA09706.1"/>
    <property type="molecule type" value="Genomic_DNA"/>
</dbReference>
<protein>
    <recommendedName>
        <fullName evidence="3">Ion transport domain-containing protein</fullName>
    </recommendedName>
</protein>